<dbReference type="Proteomes" id="UP000019473">
    <property type="component" value="Unassembled WGS sequence"/>
</dbReference>
<evidence type="ECO:0000313" key="3">
    <source>
        <dbReference type="Proteomes" id="UP000019473"/>
    </source>
</evidence>
<accession>W9VY04</accession>
<dbReference type="HOGENOM" id="CLU_554330_0_0_1"/>
<dbReference type="RefSeq" id="XP_007760129.1">
    <property type="nucleotide sequence ID" value="XM_007761939.1"/>
</dbReference>
<evidence type="ECO:0000256" key="1">
    <source>
        <dbReference type="SAM" id="MobiDB-lite"/>
    </source>
</evidence>
<organism evidence="2 3">
    <name type="scientific">Cladophialophora yegresii CBS 114405</name>
    <dbReference type="NCBI Taxonomy" id="1182544"/>
    <lineage>
        <taxon>Eukaryota</taxon>
        <taxon>Fungi</taxon>
        <taxon>Dikarya</taxon>
        <taxon>Ascomycota</taxon>
        <taxon>Pezizomycotina</taxon>
        <taxon>Eurotiomycetes</taxon>
        <taxon>Chaetothyriomycetidae</taxon>
        <taxon>Chaetothyriales</taxon>
        <taxon>Herpotrichiellaceae</taxon>
        <taxon>Cladophialophora</taxon>
    </lineage>
</organism>
<sequence>MDLFVDCTSSAASILRSLTAVRETTLKLWAAIWRPEELIGGCFMLFLIFNLAQRIADELLTKSPSIQPVVDGTSNPDEHNQPIPPMPGAYPTLTDEPHSERRGAMDESFVDLPLEHEQFCCKEDTDNNKNKAGLNDGEGDGGQGRLGATATAKDYDEGIGDRECNNLLLPTQDASEYDADNESSSSDDSDHSFTRILREISLNSGAVKAFRSPFQSNNGEFVGAGADANETTDTHVQLMHDQTQAFSFWGAACNGQCKPSSRSTPLDSPPASAGTFSPHKAVHERIWVWGERQRQQDVEGNKTDREQQPSGDSIEKRAHRWNGERMEWLDREVRSTFQFPTNLPVADILANIIPGLDDIGNNTIRRVPSCMDRLTSVSTTHPTTSQSQDNQAGAIIGDKEFRFRPMEEQGRRKYEVFGKHQLSTFSEHAALLAEPIPQLPFEFSQILFPTNRHIGTNGCDMLIKLPEPRLEQTNNPLRALFILHRKTNAFQT</sequence>
<dbReference type="AlphaFoldDB" id="W9VY04"/>
<evidence type="ECO:0000313" key="2">
    <source>
        <dbReference type="EMBL" id="EXJ57595.1"/>
    </source>
</evidence>
<gene>
    <name evidence="2" type="ORF">A1O7_07943</name>
</gene>
<feature type="region of interest" description="Disordered" evidence="1">
    <location>
        <begin position="292"/>
        <end position="318"/>
    </location>
</feature>
<proteinExistence type="predicted"/>
<dbReference type="GeneID" id="19182514"/>
<reference evidence="2 3" key="1">
    <citation type="submission" date="2013-03" db="EMBL/GenBank/DDBJ databases">
        <title>The Genome Sequence of Cladophialophora yegresii CBS 114405.</title>
        <authorList>
            <consortium name="The Broad Institute Genomics Platform"/>
            <person name="Cuomo C."/>
            <person name="de Hoog S."/>
            <person name="Gorbushina A."/>
            <person name="Walker B."/>
            <person name="Young S.K."/>
            <person name="Zeng Q."/>
            <person name="Gargeya S."/>
            <person name="Fitzgerald M."/>
            <person name="Haas B."/>
            <person name="Abouelleil A."/>
            <person name="Allen A.W."/>
            <person name="Alvarado L."/>
            <person name="Arachchi H.M."/>
            <person name="Berlin A.M."/>
            <person name="Chapman S.B."/>
            <person name="Gainer-Dewar J."/>
            <person name="Goldberg J."/>
            <person name="Griggs A."/>
            <person name="Gujja S."/>
            <person name="Hansen M."/>
            <person name="Howarth C."/>
            <person name="Imamovic A."/>
            <person name="Ireland A."/>
            <person name="Larimer J."/>
            <person name="McCowan C."/>
            <person name="Murphy C."/>
            <person name="Pearson M."/>
            <person name="Poon T.W."/>
            <person name="Priest M."/>
            <person name="Roberts A."/>
            <person name="Saif S."/>
            <person name="Shea T."/>
            <person name="Sisk P."/>
            <person name="Sykes S."/>
            <person name="Wortman J."/>
            <person name="Nusbaum C."/>
            <person name="Birren B."/>
        </authorList>
    </citation>
    <scope>NUCLEOTIDE SEQUENCE [LARGE SCALE GENOMIC DNA]</scope>
    <source>
        <strain evidence="2 3">CBS 114405</strain>
    </source>
</reference>
<dbReference type="OrthoDB" id="10527304at2759"/>
<keyword evidence="3" id="KW-1185">Reference proteome</keyword>
<name>W9VY04_9EURO</name>
<feature type="region of interest" description="Disordered" evidence="1">
    <location>
        <begin position="124"/>
        <end position="148"/>
    </location>
</feature>
<protein>
    <submittedName>
        <fullName evidence="2">Uncharacterized protein</fullName>
    </submittedName>
</protein>
<dbReference type="EMBL" id="AMGW01000005">
    <property type="protein sequence ID" value="EXJ57595.1"/>
    <property type="molecule type" value="Genomic_DNA"/>
</dbReference>
<dbReference type="VEuPathDB" id="FungiDB:A1O7_07943"/>
<comment type="caution">
    <text evidence="2">The sequence shown here is derived from an EMBL/GenBank/DDBJ whole genome shotgun (WGS) entry which is preliminary data.</text>
</comment>